<keyword evidence="2" id="KW-1185">Reference proteome</keyword>
<dbReference type="EMBL" id="KZ819191">
    <property type="protein sequence ID" value="PWZ00858.1"/>
    <property type="molecule type" value="Genomic_DNA"/>
</dbReference>
<sequence length="80" mass="8819">MKIPTQSTTVVLSWTGLITIRNELGVWATNPSLCMGAWRAVQPVTLSWAHANEARATYCTVLSRSFWAPNGSMLAHSRSE</sequence>
<accession>A0A317XSI4</accession>
<organism evidence="1 2">
    <name type="scientific">Testicularia cyperi</name>
    <dbReference type="NCBI Taxonomy" id="1882483"/>
    <lineage>
        <taxon>Eukaryota</taxon>
        <taxon>Fungi</taxon>
        <taxon>Dikarya</taxon>
        <taxon>Basidiomycota</taxon>
        <taxon>Ustilaginomycotina</taxon>
        <taxon>Ustilaginomycetes</taxon>
        <taxon>Ustilaginales</taxon>
        <taxon>Anthracoideaceae</taxon>
        <taxon>Testicularia</taxon>
    </lineage>
</organism>
<protein>
    <submittedName>
        <fullName evidence="1">Uncharacterized protein</fullName>
    </submittedName>
</protein>
<evidence type="ECO:0000313" key="2">
    <source>
        <dbReference type="Proteomes" id="UP000246740"/>
    </source>
</evidence>
<gene>
    <name evidence="1" type="ORF">BCV70DRAFT_199223</name>
</gene>
<dbReference type="Proteomes" id="UP000246740">
    <property type="component" value="Unassembled WGS sequence"/>
</dbReference>
<name>A0A317XSI4_9BASI</name>
<dbReference type="AlphaFoldDB" id="A0A317XSI4"/>
<dbReference type="InParanoid" id="A0A317XSI4"/>
<proteinExistence type="predicted"/>
<reference evidence="1 2" key="1">
    <citation type="journal article" date="2018" name="Mol. Biol. Evol.">
        <title>Broad Genomic Sampling Reveals a Smut Pathogenic Ancestry of the Fungal Clade Ustilaginomycotina.</title>
        <authorList>
            <person name="Kijpornyongpan T."/>
            <person name="Mondo S.J."/>
            <person name="Barry K."/>
            <person name="Sandor L."/>
            <person name="Lee J."/>
            <person name="Lipzen A."/>
            <person name="Pangilinan J."/>
            <person name="LaButti K."/>
            <person name="Hainaut M."/>
            <person name="Henrissat B."/>
            <person name="Grigoriev I.V."/>
            <person name="Spatafora J.W."/>
            <person name="Aime M.C."/>
        </authorList>
    </citation>
    <scope>NUCLEOTIDE SEQUENCE [LARGE SCALE GENOMIC DNA]</scope>
    <source>
        <strain evidence="1 2">MCA 3645</strain>
    </source>
</reference>
<evidence type="ECO:0000313" key="1">
    <source>
        <dbReference type="EMBL" id="PWZ00858.1"/>
    </source>
</evidence>